<organism evidence="1 2">
    <name type="scientific">Burkholderia cepacia</name>
    <name type="common">Pseudomonas cepacia</name>
    <dbReference type="NCBI Taxonomy" id="292"/>
    <lineage>
        <taxon>Bacteria</taxon>
        <taxon>Pseudomonadati</taxon>
        <taxon>Pseudomonadota</taxon>
        <taxon>Betaproteobacteria</taxon>
        <taxon>Burkholderiales</taxon>
        <taxon>Burkholderiaceae</taxon>
        <taxon>Burkholderia</taxon>
        <taxon>Burkholderia cepacia complex</taxon>
    </lineage>
</organism>
<evidence type="ECO:0000313" key="1">
    <source>
        <dbReference type="EMBL" id="KML40113.1"/>
    </source>
</evidence>
<accession>A0A0J5YRS7</accession>
<gene>
    <name evidence="1" type="ORF">VL15_38290</name>
</gene>
<evidence type="ECO:0000313" key="2">
    <source>
        <dbReference type="Proteomes" id="UP000036338"/>
    </source>
</evidence>
<name>A0A0J5YRS7_BURCE</name>
<dbReference type="PATRIC" id="fig|292.27.peg.981"/>
<comment type="caution">
    <text evidence="1">The sequence shown here is derived from an EMBL/GenBank/DDBJ whole genome shotgun (WGS) entry which is preliminary data.</text>
</comment>
<dbReference type="EMBL" id="LDWR01000122">
    <property type="protein sequence ID" value="KML40113.1"/>
    <property type="molecule type" value="Genomic_DNA"/>
</dbReference>
<reference evidence="1 2" key="1">
    <citation type="submission" date="2015-05" db="EMBL/GenBank/DDBJ databases">
        <title>Draft genome of Burkholderia cepacia LK29.</title>
        <authorList>
            <person name="Chan X.Y."/>
        </authorList>
    </citation>
    <scope>NUCLEOTIDE SEQUENCE [LARGE SCALE GENOMIC DNA]</scope>
    <source>
        <strain evidence="1 2">LK29</strain>
    </source>
</reference>
<dbReference type="Proteomes" id="UP000036338">
    <property type="component" value="Unassembled WGS sequence"/>
</dbReference>
<dbReference type="AlphaFoldDB" id="A0A0J5YRS7"/>
<protein>
    <submittedName>
        <fullName evidence="1">Uncharacterized protein</fullName>
    </submittedName>
</protein>
<sequence length="67" mass="7708">MLKKSAEGLIWLELSSVTLMVEIISALVGQIPTGLMDFKIGLLWLMKIKWARQEFWGLRWNARCSIS</sequence>
<proteinExistence type="predicted"/>